<keyword evidence="2" id="KW-0813">Transport</keyword>
<dbReference type="RefSeq" id="XP_024890642.1">
    <property type="nucleotide sequence ID" value="XM_025034874.1"/>
</dbReference>
<dbReference type="PROSITE" id="PS50004">
    <property type="entry name" value="C2"/>
    <property type="match status" value="2"/>
</dbReference>
<sequence>MQLLSSFMDRHTKRGASLKKGKHESIGGGSPFGSWPYSTGGPIRPLCSNVGGGGAAGGTNMTPDDPAPDEEFALAVAQKAQRDAEAIRTALYFGVVLAITWMIGAAGLSLAWLVLILALAATVVKARYSRLLQMELHHELARLRRRRALYKDETAEWLSLLINKWWRFSAASIFSLAKERLEPLLNEAKPGILGPLELRELTLGEQTPCITRVRTLDCCSDDDLPNDHHFDQTKLSIEADLRLDCEQFRMLITTRLFGKGVGMDIDLAVEKLSLSGTIIVNLTLNTSAPFPHATGLSVSFLEKPDVWFSVRILRAVQMMEMPLIKTWIHAVVTDALASWLVDPGQLELNLRAREEPGPGLDFVTSSLPQGVLTIVLCQNGCSANVADEVRWLVVTVGDQKRITSNLSSTWTEDVSFLVGPLDNERITIKLKAKRLISTITLAQFELALGVYDWENLQIVETVLQQKKPSRSSANIPSINARLEYTTLPHLDPDLPQPELMADNMHLAGVLVVYIHSADNLHGDTVQCNPYCMLFNNRKKVKTTHYICSTTSPVWNCRAQFLVQDYTQVSLSFVIYSWNIVKSTDTDMLGLAMLSLSQDTTWIVRKELTLNGSNIASSMTVSVLFYPIKSVQQVVNSRRSSLVPTTLDDEPKIKRNSLPWMQQAKLLLTHKDVDPASSDISSLLSTGSGLMEVTLLRARDLVAKDFNGFSDPFCELKLNNETKYKSSIKKKTLNPCWDESSIMGLPKTGEALDILLWDHDTFGLKDYLGKVSLTLDDIRKLSNSDQSHWFPLRETKTGSIELKIKVLSEECETQSTYATSNVSDNSSHLNTEPDSLSSIVRRPSMEKSKIRLHLDPVVPPPPPPRTVTLLKPTTSNQSDKISITSKESNEVNGTPSFWIPKVITESVASNSIDEADAAKVIAERRASHHSLTPSPEQSFGKKLPQYNSFRMMKQKIPFGSDYRG</sequence>
<evidence type="ECO:0000313" key="11">
    <source>
        <dbReference type="RefSeq" id="XP_024890642.1"/>
    </source>
</evidence>
<evidence type="ECO:0000256" key="5">
    <source>
        <dbReference type="ARBA" id="ARBA00023136"/>
    </source>
</evidence>
<keyword evidence="7" id="KW-1133">Transmembrane helix</keyword>
<organism evidence="10 11">
    <name type="scientific">Temnothorax curvispinosus</name>
    <dbReference type="NCBI Taxonomy" id="300111"/>
    <lineage>
        <taxon>Eukaryota</taxon>
        <taxon>Metazoa</taxon>
        <taxon>Ecdysozoa</taxon>
        <taxon>Arthropoda</taxon>
        <taxon>Hexapoda</taxon>
        <taxon>Insecta</taxon>
        <taxon>Pterygota</taxon>
        <taxon>Neoptera</taxon>
        <taxon>Endopterygota</taxon>
        <taxon>Hymenoptera</taxon>
        <taxon>Apocrita</taxon>
        <taxon>Aculeata</taxon>
        <taxon>Formicoidea</taxon>
        <taxon>Formicidae</taxon>
        <taxon>Myrmicinae</taxon>
        <taxon>Temnothorax</taxon>
    </lineage>
</organism>
<feature type="domain" description="C2" evidence="8">
    <location>
        <begin position="491"/>
        <end position="609"/>
    </location>
</feature>
<dbReference type="AlphaFoldDB" id="A0A6J1R7L1"/>
<dbReference type="InterPro" id="IPR035892">
    <property type="entry name" value="C2_domain_sf"/>
</dbReference>
<evidence type="ECO:0000256" key="2">
    <source>
        <dbReference type="ARBA" id="ARBA00022448"/>
    </source>
</evidence>
<dbReference type="Pfam" id="PF00168">
    <property type="entry name" value="C2"/>
    <property type="match status" value="2"/>
</dbReference>
<evidence type="ECO:0000256" key="6">
    <source>
        <dbReference type="SAM" id="MobiDB-lite"/>
    </source>
</evidence>
<keyword evidence="7" id="KW-0812">Transmembrane</keyword>
<dbReference type="GO" id="GO:0008289">
    <property type="term" value="F:lipid binding"/>
    <property type="evidence" value="ECO:0007669"/>
    <property type="project" value="UniProtKB-KW"/>
</dbReference>
<evidence type="ECO:0000256" key="1">
    <source>
        <dbReference type="ARBA" id="ARBA00004370"/>
    </source>
</evidence>
<dbReference type="Proteomes" id="UP000504618">
    <property type="component" value="Unplaced"/>
</dbReference>
<dbReference type="PROSITE" id="PS51847">
    <property type="entry name" value="SMP"/>
    <property type="match status" value="1"/>
</dbReference>
<feature type="region of interest" description="Disordered" evidence="6">
    <location>
        <begin position="14"/>
        <end position="33"/>
    </location>
</feature>
<dbReference type="PANTHER" id="PTHR46980:SF2">
    <property type="entry name" value="TRICALBIN-1-RELATED"/>
    <property type="match status" value="1"/>
</dbReference>
<keyword evidence="3" id="KW-0445">Lipid transport</keyword>
<dbReference type="CDD" id="cd00030">
    <property type="entry name" value="C2"/>
    <property type="match status" value="2"/>
</dbReference>
<dbReference type="InterPro" id="IPR052455">
    <property type="entry name" value="Tricalbin_domain"/>
</dbReference>
<keyword evidence="5 7" id="KW-0472">Membrane</keyword>
<keyword evidence="4" id="KW-0446">Lipid-binding</keyword>
<evidence type="ECO:0000256" key="4">
    <source>
        <dbReference type="ARBA" id="ARBA00023121"/>
    </source>
</evidence>
<dbReference type="PANTHER" id="PTHR46980">
    <property type="entry name" value="TRICALBIN-1-RELATED"/>
    <property type="match status" value="1"/>
</dbReference>
<dbReference type="SMART" id="SM00239">
    <property type="entry name" value="C2"/>
    <property type="match status" value="2"/>
</dbReference>
<dbReference type="InterPro" id="IPR031468">
    <property type="entry name" value="SMP_LBD"/>
</dbReference>
<dbReference type="GeneID" id="112466650"/>
<evidence type="ECO:0000259" key="9">
    <source>
        <dbReference type="PROSITE" id="PS51847"/>
    </source>
</evidence>
<dbReference type="InterPro" id="IPR000008">
    <property type="entry name" value="C2_dom"/>
</dbReference>
<dbReference type="CDD" id="cd21669">
    <property type="entry name" value="SMP_SF"/>
    <property type="match status" value="1"/>
</dbReference>
<feature type="region of interest" description="Disordered" evidence="6">
    <location>
        <begin position="853"/>
        <end position="887"/>
    </location>
</feature>
<evidence type="ECO:0000259" key="8">
    <source>
        <dbReference type="PROSITE" id="PS50004"/>
    </source>
</evidence>
<feature type="compositionally biased region" description="Polar residues" evidence="6">
    <location>
        <begin position="874"/>
        <end position="887"/>
    </location>
</feature>
<feature type="domain" description="C2" evidence="8">
    <location>
        <begin position="671"/>
        <end position="789"/>
    </location>
</feature>
<evidence type="ECO:0000313" key="10">
    <source>
        <dbReference type="Proteomes" id="UP000504618"/>
    </source>
</evidence>
<reference evidence="11" key="1">
    <citation type="submission" date="2025-08" db="UniProtKB">
        <authorList>
            <consortium name="RefSeq"/>
        </authorList>
    </citation>
    <scope>IDENTIFICATION</scope>
    <source>
        <tissue evidence="11">Whole body</tissue>
    </source>
</reference>
<evidence type="ECO:0000256" key="3">
    <source>
        <dbReference type="ARBA" id="ARBA00023055"/>
    </source>
</evidence>
<comment type="subcellular location">
    <subcellularLocation>
        <location evidence="1">Membrane</location>
    </subcellularLocation>
</comment>
<keyword evidence="10" id="KW-1185">Reference proteome</keyword>
<proteinExistence type="predicted"/>
<dbReference type="Gene3D" id="2.60.40.150">
    <property type="entry name" value="C2 domain"/>
    <property type="match status" value="2"/>
</dbReference>
<dbReference type="GO" id="GO:0006869">
    <property type="term" value="P:lipid transport"/>
    <property type="evidence" value="ECO:0007669"/>
    <property type="project" value="UniProtKB-KW"/>
</dbReference>
<gene>
    <name evidence="11" type="primary">LOC112466650</name>
</gene>
<name>A0A6J1R7L1_9HYME</name>
<feature type="transmembrane region" description="Helical" evidence="7">
    <location>
        <begin position="91"/>
        <end position="124"/>
    </location>
</feature>
<accession>A0A6J1R7L1</accession>
<dbReference type="SUPFAM" id="SSF49562">
    <property type="entry name" value="C2 domain (Calcium/lipid-binding domain, CaLB)"/>
    <property type="match status" value="2"/>
</dbReference>
<evidence type="ECO:0000256" key="7">
    <source>
        <dbReference type="SAM" id="Phobius"/>
    </source>
</evidence>
<protein>
    <submittedName>
        <fullName evidence="11">Tricalbin-1-like isoform X4</fullName>
    </submittedName>
</protein>
<feature type="domain" description="SMP-LTD" evidence="9">
    <location>
        <begin position="151"/>
        <end position="351"/>
    </location>
</feature>
<feature type="region of interest" description="Disordered" evidence="6">
    <location>
        <begin position="815"/>
        <end position="834"/>
    </location>
</feature>
<dbReference type="GO" id="GO:0016020">
    <property type="term" value="C:membrane"/>
    <property type="evidence" value="ECO:0007669"/>
    <property type="project" value="UniProtKB-SubCell"/>
</dbReference>